<comment type="caution">
    <text evidence="1">The sequence shown here is derived from an EMBL/GenBank/DDBJ whole genome shotgun (WGS) entry which is preliminary data.</text>
</comment>
<dbReference type="InterPro" id="IPR014922">
    <property type="entry name" value="YdhG-like"/>
</dbReference>
<evidence type="ECO:0000313" key="1">
    <source>
        <dbReference type="EMBL" id="GAK98253.1"/>
    </source>
</evidence>
<gene>
    <name evidence="1" type="ORF">JCM19294_887</name>
</gene>
<dbReference type="Gene3D" id="3.90.1150.200">
    <property type="match status" value="1"/>
</dbReference>
<reference evidence="1" key="1">
    <citation type="journal article" date="2014" name="Genome Announc.">
        <title>Draft Genome Sequences of Marine Flavobacterium Nonlabens Strains NR17, NR24, NR27, NR32, NR33, and Ara13.</title>
        <authorList>
            <person name="Nakanishi M."/>
            <person name="Meirelles P."/>
            <person name="Suzuki R."/>
            <person name="Takatani N."/>
            <person name="Mino S."/>
            <person name="Suda W."/>
            <person name="Oshima K."/>
            <person name="Hattori M."/>
            <person name="Ohkuma M."/>
            <person name="Hosokawa M."/>
            <person name="Miyashita K."/>
            <person name="Thompson F.L."/>
            <person name="Niwa A."/>
            <person name="Sawabe T."/>
            <person name="Sawabe T."/>
        </authorList>
    </citation>
    <scope>NUCLEOTIDE SEQUENCE [LARGE SCALE GENOMIC DNA]</scope>
    <source>
        <strain evidence="1">JCM 19294</strain>
    </source>
</reference>
<dbReference type="Proteomes" id="UP000029221">
    <property type="component" value="Unassembled WGS sequence"/>
</dbReference>
<dbReference type="Pfam" id="PF08818">
    <property type="entry name" value="DUF1801"/>
    <property type="match status" value="1"/>
</dbReference>
<accession>A0A090Q906</accession>
<dbReference type="EMBL" id="BBML01000010">
    <property type="protein sequence ID" value="GAK98253.1"/>
    <property type="molecule type" value="Genomic_DNA"/>
</dbReference>
<dbReference type="RefSeq" id="WP_042280340.1">
    <property type="nucleotide sequence ID" value="NZ_BBML01000010.1"/>
</dbReference>
<proteinExistence type="predicted"/>
<keyword evidence="2" id="KW-1185">Reference proteome</keyword>
<protein>
    <submittedName>
        <fullName evidence="1">Uncharacterized protein</fullName>
    </submittedName>
</protein>
<name>A0A090Q906_9FLAO</name>
<sequence length="118" mass="14069">MNPAEDYIYKAPEPFNHIMMDLHVFISSNFPDAVLKYKWSLPFYYLKGNIMFCYINFRKKYVDLGLAYGSELSNKHNKLVAGEGRKRMRSLRYFSMDDMDNKVLLETLIELQNLRLNR</sequence>
<dbReference type="eggNOG" id="COG5649">
    <property type="taxonomic scope" value="Bacteria"/>
</dbReference>
<dbReference type="STRING" id="319236.BST91_06835"/>
<dbReference type="AlphaFoldDB" id="A0A090Q906"/>
<evidence type="ECO:0000313" key="2">
    <source>
        <dbReference type="Proteomes" id="UP000029221"/>
    </source>
</evidence>
<dbReference type="SUPFAM" id="SSF159888">
    <property type="entry name" value="YdhG-like"/>
    <property type="match status" value="1"/>
</dbReference>
<organism evidence="1 2">
    <name type="scientific">Nonlabens tegetincola</name>
    <dbReference type="NCBI Taxonomy" id="323273"/>
    <lineage>
        <taxon>Bacteria</taxon>
        <taxon>Pseudomonadati</taxon>
        <taxon>Bacteroidota</taxon>
        <taxon>Flavobacteriia</taxon>
        <taxon>Flavobacteriales</taxon>
        <taxon>Flavobacteriaceae</taxon>
        <taxon>Nonlabens</taxon>
    </lineage>
</organism>